<protein>
    <submittedName>
        <fullName evidence="2">Sugar phosphate isomerase/epimerase</fullName>
    </submittedName>
</protein>
<reference evidence="2 3" key="1">
    <citation type="submission" date="2020-02" db="EMBL/GenBank/DDBJ databases">
        <authorList>
            <person name="Zheng R.K."/>
            <person name="Sun C.M."/>
        </authorList>
    </citation>
    <scope>NUCLEOTIDE SEQUENCE [LARGE SCALE GENOMIC DNA]</scope>
    <source>
        <strain evidence="3">rifampicinis</strain>
    </source>
</reference>
<evidence type="ECO:0000313" key="2">
    <source>
        <dbReference type="EMBL" id="QPC81326.1"/>
    </source>
</evidence>
<dbReference type="EMBL" id="CP062983">
    <property type="protein sequence ID" value="QPC81326.1"/>
    <property type="molecule type" value="Genomic_DNA"/>
</dbReference>
<keyword evidence="2" id="KW-0413">Isomerase</keyword>
<dbReference type="InterPro" id="IPR050312">
    <property type="entry name" value="IolE/XylAMocC-like"/>
</dbReference>
<gene>
    <name evidence="2" type="ORF">G4Y79_16690</name>
</gene>
<name>A0A7S8E6L3_9CHLR</name>
<dbReference type="PANTHER" id="PTHR12110:SF52">
    <property type="entry name" value="XYLOSE ISOMERASE"/>
    <property type="match status" value="1"/>
</dbReference>
<evidence type="ECO:0000259" key="1">
    <source>
        <dbReference type="Pfam" id="PF01261"/>
    </source>
</evidence>
<accession>A0A7S8E6L3</accession>
<dbReference type="Proteomes" id="UP000594468">
    <property type="component" value="Chromosome"/>
</dbReference>
<dbReference type="SUPFAM" id="SSF51658">
    <property type="entry name" value="Xylose isomerase-like"/>
    <property type="match status" value="1"/>
</dbReference>
<dbReference type="InterPro" id="IPR036237">
    <property type="entry name" value="Xyl_isomerase-like_sf"/>
</dbReference>
<organism evidence="2 3">
    <name type="scientific">Phototrophicus methaneseepsis</name>
    <dbReference type="NCBI Taxonomy" id="2710758"/>
    <lineage>
        <taxon>Bacteria</taxon>
        <taxon>Bacillati</taxon>
        <taxon>Chloroflexota</taxon>
        <taxon>Candidatus Thermofontia</taxon>
        <taxon>Phototrophicales</taxon>
        <taxon>Phototrophicaceae</taxon>
        <taxon>Phototrophicus</taxon>
    </lineage>
</organism>
<evidence type="ECO:0000313" key="3">
    <source>
        <dbReference type="Proteomes" id="UP000594468"/>
    </source>
</evidence>
<dbReference type="InterPro" id="IPR013022">
    <property type="entry name" value="Xyl_isomerase-like_TIM-brl"/>
</dbReference>
<feature type="domain" description="Xylose isomerase-like TIM barrel" evidence="1">
    <location>
        <begin position="32"/>
        <end position="267"/>
    </location>
</feature>
<dbReference type="PANTHER" id="PTHR12110">
    <property type="entry name" value="HYDROXYPYRUVATE ISOMERASE"/>
    <property type="match status" value="1"/>
</dbReference>
<proteinExistence type="predicted"/>
<dbReference type="Pfam" id="PF01261">
    <property type="entry name" value="AP_endonuc_2"/>
    <property type="match status" value="1"/>
</dbReference>
<dbReference type="KEGG" id="pmet:G4Y79_16690"/>
<dbReference type="GO" id="GO:0016853">
    <property type="term" value="F:isomerase activity"/>
    <property type="evidence" value="ECO:0007669"/>
    <property type="project" value="UniProtKB-KW"/>
</dbReference>
<dbReference type="AlphaFoldDB" id="A0A7S8E6L3"/>
<keyword evidence="3" id="KW-1185">Reference proteome</keyword>
<sequence length="271" mass="29707">MQLGISSWAFQWLAGRPGHPPPSPLTPLGLLDKATSLGVKVVQIADNLPIHAYPEDVIAEFGAVAHDRRMTIEVGTSGLDPENLCRYLELAKQFGSKLVRTNSARPDGDAGFAKAVEQLQSVMPLYEKAGILLALENYDHFPVGELAHLIRAVDSPNIGSCVDPGNSLSCNEDTAHVLDALAPLAFNLHVKDIAIFREPYNMGFLVEGRACGQGQLDFSWLIGRIQEEGLEDVNAILECWTPWQGSIEASLQLEDVWIKESIRYLRALIPN</sequence>
<dbReference type="Gene3D" id="3.20.20.150">
    <property type="entry name" value="Divalent-metal-dependent TIM barrel enzymes"/>
    <property type="match status" value="1"/>
</dbReference>
<dbReference type="RefSeq" id="WP_195169399.1">
    <property type="nucleotide sequence ID" value="NZ_CP062983.1"/>
</dbReference>